<dbReference type="HOGENOM" id="CLU_056923_1_0_5"/>
<evidence type="ECO:0000259" key="1">
    <source>
        <dbReference type="Pfam" id="PF03372"/>
    </source>
</evidence>
<keyword evidence="2" id="KW-0269">Exonuclease</keyword>
<dbReference type="SUPFAM" id="SSF56219">
    <property type="entry name" value="DNase I-like"/>
    <property type="match status" value="1"/>
</dbReference>
<dbReference type="InterPro" id="IPR050410">
    <property type="entry name" value="CCR4/nocturin_mRNA_transcr"/>
</dbReference>
<dbReference type="Proteomes" id="UP000004291">
    <property type="component" value="Chromosome"/>
</dbReference>
<comment type="caution">
    <text evidence="2">The sequence shown here is derived from an EMBL/GenBank/DDBJ whole genome shotgun (WGS) entry which is preliminary data.</text>
</comment>
<feature type="domain" description="Endonuclease/exonuclease/phosphatase" evidence="1">
    <location>
        <begin position="8"/>
        <end position="334"/>
    </location>
</feature>
<dbReference type="PANTHER" id="PTHR12121">
    <property type="entry name" value="CARBON CATABOLITE REPRESSOR PROTEIN 4"/>
    <property type="match status" value="1"/>
</dbReference>
<dbReference type="STRING" id="411684.HPDFL43_13630"/>
<dbReference type="InterPro" id="IPR036691">
    <property type="entry name" value="Endo/exonu/phosph_ase_sf"/>
</dbReference>
<keyword evidence="3" id="KW-1185">Reference proteome</keyword>
<proteinExistence type="predicted"/>
<reference evidence="2 3" key="1">
    <citation type="submission" date="2007-10" db="EMBL/GenBank/DDBJ databases">
        <authorList>
            <person name="Wagner-Dobler I."/>
            <person name="Ferriera S."/>
            <person name="Johnson J."/>
            <person name="Kravitz S."/>
            <person name="Beeson K."/>
            <person name="Sutton G."/>
            <person name="Rogers Y.-H."/>
            <person name="Friedman R."/>
            <person name="Frazier M."/>
            <person name="Venter J.C."/>
        </authorList>
    </citation>
    <scope>NUCLEOTIDE SEQUENCE [LARGE SCALE GENOMIC DNA]</scope>
    <source>
        <strain evidence="2 3">DFL-43</strain>
    </source>
</reference>
<dbReference type="RefSeq" id="WP_007198488.1">
    <property type="nucleotide sequence ID" value="NZ_CM002917.1"/>
</dbReference>
<dbReference type="Pfam" id="PF03372">
    <property type="entry name" value="Exo_endo_phos"/>
    <property type="match status" value="1"/>
</dbReference>
<reference evidence="2 3" key="2">
    <citation type="submission" date="2012-06" db="EMBL/GenBank/DDBJ databases">
        <authorList>
            <person name="Fiebig A."/>
        </authorList>
    </citation>
    <scope>NUCLEOTIDE SEQUENCE [LARGE SCALE GENOMIC DNA]</scope>
    <source>
        <strain evidence="2 3">DFL-43</strain>
    </source>
</reference>
<dbReference type="OrthoDB" id="833328at2"/>
<dbReference type="Gene3D" id="3.60.10.10">
    <property type="entry name" value="Endonuclease/exonuclease/phosphatase"/>
    <property type="match status" value="1"/>
</dbReference>
<dbReference type="InterPro" id="IPR005135">
    <property type="entry name" value="Endo/exonuclease/phosphatase"/>
</dbReference>
<dbReference type="PANTHER" id="PTHR12121:SF36">
    <property type="entry name" value="ENDONUCLEASE_EXONUCLEASE_PHOSPHATASE DOMAIN-CONTAINING PROTEIN"/>
    <property type="match status" value="1"/>
</dbReference>
<dbReference type="eggNOG" id="COG5239">
    <property type="taxonomic scope" value="Bacteria"/>
</dbReference>
<keyword evidence="2" id="KW-0378">Hydrolase</keyword>
<evidence type="ECO:0000313" key="3">
    <source>
        <dbReference type="Proteomes" id="UP000004291"/>
    </source>
</evidence>
<evidence type="ECO:0000313" key="2">
    <source>
        <dbReference type="EMBL" id="EDQ32009.1"/>
    </source>
</evidence>
<name>A9DEC2_HOEPD</name>
<sequence>MTNVLVATLNLYHFAAPGIFWHARKPTATYSQAEWDAKKNWIITLLSEMNADVIGLQEVVSQDELKALLAANGYPYFYCPVAPAFDADDPEIYVNATVAIASRYPFISAEPLSGVAGVPQDTVIDEDFRFSRTPVDAVIDLPGIGQTRFFVCHFKSQGAFVDDEIIDGLADWGDKIRTTYMERAMAGVNQVAKRAAEAGAIYRMFRQSIDADADAPVILLGDLNEDPASHTISILTQADRVWSWGSVAANGIPDPFAFLKHVYKLYDAFNLVPMQGFVRPNTHGGVGSGSTLDYVVVSNGLNPKNPRRRGEVAKVEVYDDHFAAGLPKDRSSDHAPVIATIKSVGG</sequence>
<dbReference type="EMBL" id="ABIA03000004">
    <property type="protein sequence ID" value="EDQ32009.1"/>
    <property type="molecule type" value="Genomic_DNA"/>
</dbReference>
<protein>
    <submittedName>
        <fullName evidence="2">Exonuclease III</fullName>
    </submittedName>
</protein>
<keyword evidence="2" id="KW-0540">Nuclease</keyword>
<organism evidence="2 3">
    <name type="scientific">Hoeflea phototrophica (strain DSM 17068 / NCIMB 14078 / DFL-43)</name>
    <dbReference type="NCBI Taxonomy" id="411684"/>
    <lineage>
        <taxon>Bacteria</taxon>
        <taxon>Pseudomonadati</taxon>
        <taxon>Pseudomonadota</taxon>
        <taxon>Alphaproteobacteria</taxon>
        <taxon>Hyphomicrobiales</taxon>
        <taxon>Rhizobiaceae</taxon>
        <taxon>Hoeflea</taxon>
    </lineage>
</organism>
<accession>A9DEC2</accession>
<dbReference type="GO" id="GO:0000175">
    <property type="term" value="F:3'-5'-RNA exonuclease activity"/>
    <property type="evidence" value="ECO:0007669"/>
    <property type="project" value="TreeGrafter"/>
</dbReference>
<dbReference type="AlphaFoldDB" id="A9DEC2"/>
<gene>
    <name evidence="2" type="ORF">HPDFL43_13630</name>
</gene>